<keyword evidence="4" id="KW-1185">Reference proteome</keyword>
<dbReference type="Proteomes" id="UP000813427">
    <property type="component" value="Unassembled WGS sequence"/>
</dbReference>
<name>A0A8K0RLY6_9HYPO</name>
<dbReference type="OrthoDB" id="2533647at2759"/>
<sequence>MVDLHSLPSGSRPDAAIRNNGPDDLALERFKLRELAEGWPSYRDSCEWENFASIFHPGAHVYTTWSGCVAYEDFIGASQAGMDKGAFIMHRCHGASTDINVEATRAVTKLKATITQRFEVGGVEFDVEADCRFCFYFEKRDGKWGATLVRHWYEKDKMILCNPTQALQLEIDEDKLNKFPAGYRYLSYWQEAIMGVKVLVDMPGHRRHIGTVNLAKHDELYWLAKRWLEGEPIEI</sequence>
<feature type="domain" description="SnoaL-like" evidence="2">
    <location>
        <begin position="29"/>
        <end position="144"/>
    </location>
</feature>
<dbReference type="InterPro" id="IPR037401">
    <property type="entry name" value="SnoaL-like"/>
</dbReference>
<feature type="region of interest" description="Disordered" evidence="1">
    <location>
        <begin position="1"/>
        <end position="20"/>
    </location>
</feature>
<dbReference type="Gene3D" id="3.10.450.50">
    <property type="match status" value="1"/>
</dbReference>
<organism evidence="3 4">
    <name type="scientific">Fusarium tricinctum</name>
    <dbReference type="NCBI Taxonomy" id="61284"/>
    <lineage>
        <taxon>Eukaryota</taxon>
        <taxon>Fungi</taxon>
        <taxon>Dikarya</taxon>
        <taxon>Ascomycota</taxon>
        <taxon>Pezizomycotina</taxon>
        <taxon>Sordariomycetes</taxon>
        <taxon>Hypocreomycetidae</taxon>
        <taxon>Hypocreales</taxon>
        <taxon>Nectriaceae</taxon>
        <taxon>Fusarium</taxon>
        <taxon>Fusarium tricinctum species complex</taxon>
    </lineage>
</organism>
<dbReference type="AlphaFoldDB" id="A0A8K0RLY6"/>
<proteinExistence type="predicted"/>
<comment type="caution">
    <text evidence="3">The sequence shown here is derived from an EMBL/GenBank/DDBJ whole genome shotgun (WGS) entry which is preliminary data.</text>
</comment>
<dbReference type="SUPFAM" id="SSF54427">
    <property type="entry name" value="NTF2-like"/>
    <property type="match status" value="1"/>
</dbReference>
<gene>
    <name evidence="3" type="ORF">BKA59DRAFT_534308</name>
</gene>
<evidence type="ECO:0000313" key="3">
    <source>
        <dbReference type="EMBL" id="KAH7236611.1"/>
    </source>
</evidence>
<protein>
    <submittedName>
        <fullName evidence="3">Pea pathogenicity protein 2</fullName>
    </submittedName>
</protein>
<reference evidence="3" key="1">
    <citation type="journal article" date="2021" name="Nat. Commun.">
        <title>Genetic determinants of endophytism in the Arabidopsis root mycobiome.</title>
        <authorList>
            <person name="Mesny F."/>
            <person name="Miyauchi S."/>
            <person name="Thiergart T."/>
            <person name="Pickel B."/>
            <person name="Atanasova L."/>
            <person name="Karlsson M."/>
            <person name="Huettel B."/>
            <person name="Barry K.W."/>
            <person name="Haridas S."/>
            <person name="Chen C."/>
            <person name="Bauer D."/>
            <person name="Andreopoulos W."/>
            <person name="Pangilinan J."/>
            <person name="LaButti K."/>
            <person name="Riley R."/>
            <person name="Lipzen A."/>
            <person name="Clum A."/>
            <person name="Drula E."/>
            <person name="Henrissat B."/>
            <person name="Kohler A."/>
            <person name="Grigoriev I.V."/>
            <person name="Martin F.M."/>
            <person name="Hacquard S."/>
        </authorList>
    </citation>
    <scope>NUCLEOTIDE SEQUENCE</scope>
    <source>
        <strain evidence="3">MPI-SDFR-AT-0068</strain>
    </source>
</reference>
<evidence type="ECO:0000259" key="2">
    <source>
        <dbReference type="Pfam" id="PF13577"/>
    </source>
</evidence>
<evidence type="ECO:0000313" key="4">
    <source>
        <dbReference type="Proteomes" id="UP000813427"/>
    </source>
</evidence>
<dbReference type="Pfam" id="PF13577">
    <property type="entry name" value="SnoaL_4"/>
    <property type="match status" value="1"/>
</dbReference>
<dbReference type="EMBL" id="JAGPXF010000007">
    <property type="protein sequence ID" value="KAH7236611.1"/>
    <property type="molecule type" value="Genomic_DNA"/>
</dbReference>
<dbReference type="InterPro" id="IPR032710">
    <property type="entry name" value="NTF2-like_dom_sf"/>
</dbReference>
<evidence type="ECO:0000256" key="1">
    <source>
        <dbReference type="SAM" id="MobiDB-lite"/>
    </source>
</evidence>
<accession>A0A8K0RLY6</accession>